<organism evidence="1 2">
    <name type="scientific">Caerostris darwini</name>
    <dbReference type="NCBI Taxonomy" id="1538125"/>
    <lineage>
        <taxon>Eukaryota</taxon>
        <taxon>Metazoa</taxon>
        <taxon>Ecdysozoa</taxon>
        <taxon>Arthropoda</taxon>
        <taxon>Chelicerata</taxon>
        <taxon>Arachnida</taxon>
        <taxon>Araneae</taxon>
        <taxon>Araneomorphae</taxon>
        <taxon>Entelegynae</taxon>
        <taxon>Araneoidea</taxon>
        <taxon>Araneidae</taxon>
        <taxon>Caerostris</taxon>
    </lineage>
</organism>
<name>A0AAV4RWP1_9ARAC</name>
<keyword evidence="2" id="KW-1185">Reference proteome</keyword>
<evidence type="ECO:0000313" key="1">
    <source>
        <dbReference type="EMBL" id="GIY25529.1"/>
    </source>
</evidence>
<dbReference type="Proteomes" id="UP001054837">
    <property type="component" value="Unassembled WGS sequence"/>
</dbReference>
<dbReference type="AlphaFoldDB" id="A0AAV4RWP1"/>
<protein>
    <submittedName>
        <fullName evidence="1">Uncharacterized protein</fullName>
    </submittedName>
</protein>
<gene>
    <name evidence="1" type="ORF">CDAR_34771</name>
</gene>
<evidence type="ECO:0000313" key="2">
    <source>
        <dbReference type="Proteomes" id="UP001054837"/>
    </source>
</evidence>
<reference evidence="1 2" key="1">
    <citation type="submission" date="2021-06" db="EMBL/GenBank/DDBJ databases">
        <title>Caerostris darwini draft genome.</title>
        <authorList>
            <person name="Kono N."/>
            <person name="Arakawa K."/>
        </authorList>
    </citation>
    <scope>NUCLEOTIDE SEQUENCE [LARGE SCALE GENOMIC DNA]</scope>
</reference>
<dbReference type="EMBL" id="BPLQ01006835">
    <property type="protein sequence ID" value="GIY25529.1"/>
    <property type="molecule type" value="Genomic_DNA"/>
</dbReference>
<comment type="caution">
    <text evidence="1">The sequence shown here is derived from an EMBL/GenBank/DDBJ whole genome shotgun (WGS) entry which is preliminary data.</text>
</comment>
<proteinExistence type="predicted"/>
<accession>A0AAV4RWP1</accession>
<sequence>MSVTGPKRTNSARNHIVHPNQSDILPRCVLESSPLRNVNISCKLPRNFEQHTEERYPALISQSVLIDSSGSSSCIPAHLTSFTLWTALLARSIILASSSRKAIFIAIPEVCLGLLTGYWCNGRRPVIGTGIRLMECFYYSAGDAVGNHTIGNESISFLHNLPEPKTDSTIPTFPFTTFSVHSALLLLIRSHTFLTSCLPDSWSSRATIPTIQQHLQGAEPDRSQAVPFRVRLASHHYAHTPKALQVNGFQQN</sequence>